<dbReference type="Gene3D" id="3.40.50.1110">
    <property type="entry name" value="SGNH hydrolase"/>
    <property type="match status" value="1"/>
</dbReference>
<dbReference type="AlphaFoldDB" id="H5UMJ2"/>
<sequence>MPAPDPTERVTRHESPAVLRHAAGLLPDLPRAAAFALAPVLAVQGARTLARVPRLPEAGGDRTGLVGDDHDDAVTVLVVGESTAVGVGVDTQEEGMAATLARRLHETTGESVRWSVVGRNGARLRATARRRLSGAFGEYDCAVVVLGVNDTLGLTSTRRWRREVETLLTALRRGLRDDGLVVLAGVPQLRHFPALPQPLRTVMGLHGRALDDVLTRIADDNPDVVHIPTPAMEDRADLAADGFHPSACGYRRWGDLIADAALLPWRRGGVEGS</sequence>
<dbReference type="CDD" id="cd01836">
    <property type="entry name" value="FeeA_FeeB_like"/>
    <property type="match status" value="1"/>
</dbReference>
<dbReference type="SUPFAM" id="SSF52266">
    <property type="entry name" value="SGNH hydrolase"/>
    <property type="match status" value="1"/>
</dbReference>
<dbReference type="eggNOG" id="COG2755">
    <property type="taxonomic scope" value="Bacteria"/>
</dbReference>
<accession>H5UMJ2</accession>
<evidence type="ECO:0000259" key="1">
    <source>
        <dbReference type="Pfam" id="PF13472"/>
    </source>
</evidence>
<dbReference type="InterPro" id="IPR036514">
    <property type="entry name" value="SGNH_hydro_sf"/>
</dbReference>
<reference evidence="2 3" key="1">
    <citation type="submission" date="2012-02" db="EMBL/GenBank/DDBJ databases">
        <title>Whole genome shotgun sequence of Mobilicoccus pelagius NBRC 104925.</title>
        <authorList>
            <person name="Yoshida Y."/>
            <person name="Hosoyama A."/>
            <person name="Tsuchikane K."/>
            <person name="Katsumata H."/>
            <person name="Yamazaki S."/>
            <person name="Fujita N."/>
        </authorList>
    </citation>
    <scope>NUCLEOTIDE SEQUENCE [LARGE SCALE GENOMIC DNA]</scope>
    <source>
        <strain evidence="2 3">NBRC 104925</strain>
    </source>
</reference>
<dbReference type="STRING" id="1089455.MOPEL_001_00680"/>
<protein>
    <recommendedName>
        <fullName evidence="1">SGNH hydrolase-type esterase domain-containing protein</fullName>
    </recommendedName>
</protein>
<dbReference type="InterPro" id="IPR013830">
    <property type="entry name" value="SGNH_hydro"/>
</dbReference>
<comment type="caution">
    <text evidence="2">The sequence shown here is derived from an EMBL/GenBank/DDBJ whole genome shotgun (WGS) entry which is preliminary data.</text>
</comment>
<keyword evidence="3" id="KW-1185">Reference proteome</keyword>
<organism evidence="2 3">
    <name type="scientific">Mobilicoccus pelagius NBRC 104925</name>
    <dbReference type="NCBI Taxonomy" id="1089455"/>
    <lineage>
        <taxon>Bacteria</taxon>
        <taxon>Bacillati</taxon>
        <taxon>Actinomycetota</taxon>
        <taxon>Actinomycetes</taxon>
        <taxon>Micrococcales</taxon>
        <taxon>Dermatophilaceae</taxon>
        <taxon>Mobilicoccus</taxon>
    </lineage>
</organism>
<dbReference type="Proteomes" id="UP000004367">
    <property type="component" value="Unassembled WGS sequence"/>
</dbReference>
<evidence type="ECO:0000313" key="3">
    <source>
        <dbReference type="Proteomes" id="UP000004367"/>
    </source>
</evidence>
<dbReference type="Pfam" id="PF13472">
    <property type="entry name" value="Lipase_GDSL_2"/>
    <property type="match status" value="1"/>
</dbReference>
<evidence type="ECO:0000313" key="2">
    <source>
        <dbReference type="EMBL" id="GAB46950.1"/>
    </source>
</evidence>
<proteinExistence type="predicted"/>
<dbReference type="EMBL" id="BAFE01000001">
    <property type="protein sequence ID" value="GAB46950.1"/>
    <property type="molecule type" value="Genomic_DNA"/>
</dbReference>
<feature type="domain" description="SGNH hydrolase-type esterase" evidence="1">
    <location>
        <begin position="78"/>
        <end position="252"/>
    </location>
</feature>
<name>H5UMJ2_9MICO</name>
<gene>
    <name evidence="2" type="ORF">MOPEL_001_00680</name>
</gene>